<evidence type="ECO:0000256" key="1">
    <source>
        <dbReference type="SAM" id="MobiDB-lite"/>
    </source>
</evidence>
<proteinExistence type="predicted"/>
<evidence type="ECO:0000313" key="2">
    <source>
        <dbReference type="EMBL" id="CAF5155764.1"/>
    </source>
</evidence>
<dbReference type="Proteomes" id="UP000681967">
    <property type="component" value="Unassembled WGS sequence"/>
</dbReference>
<evidence type="ECO:0000313" key="3">
    <source>
        <dbReference type="EMBL" id="CAF5221459.1"/>
    </source>
</evidence>
<organism evidence="2 4">
    <name type="scientific">Rotaria magnacalcarata</name>
    <dbReference type="NCBI Taxonomy" id="392030"/>
    <lineage>
        <taxon>Eukaryota</taxon>
        <taxon>Metazoa</taxon>
        <taxon>Spiralia</taxon>
        <taxon>Gnathifera</taxon>
        <taxon>Rotifera</taxon>
        <taxon>Eurotatoria</taxon>
        <taxon>Bdelloidea</taxon>
        <taxon>Philodinida</taxon>
        <taxon>Philodinidae</taxon>
        <taxon>Rotaria</taxon>
    </lineage>
</organism>
<dbReference type="AlphaFoldDB" id="A0A8S3G8I3"/>
<dbReference type="EMBL" id="CAJOBH010261365">
    <property type="protein sequence ID" value="CAF5155764.1"/>
    <property type="molecule type" value="Genomic_DNA"/>
</dbReference>
<feature type="region of interest" description="Disordered" evidence="1">
    <location>
        <begin position="1"/>
        <end position="23"/>
    </location>
</feature>
<dbReference type="Proteomes" id="UP000681720">
    <property type="component" value="Unassembled WGS sequence"/>
</dbReference>
<name>A0A8S3G8I3_9BILA</name>
<evidence type="ECO:0000313" key="4">
    <source>
        <dbReference type="Proteomes" id="UP000681967"/>
    </source>
</evidence>
<protein>
    <submittedName>
        <fullName evidence="2">Uncharacterized protein</fullName>
    </submittedName>
</protein>
<dbReference type="EMBL" id="CAJOBJ010366786">
    <property type="protein sequence ID" value="CAF5221459.1"/>
    <property type="molecule type" value="Genomic_DNA"/>
</dbReference>
<sequence>MSDSLEISSEDSTSNHNQSDHFVRSRWSHVLALAEQLRHNTEVQKNEQ</sequence>
<gene>
    <name evidence="2" type="ORF">BYL167_LOCUS73371</name>
    <name evidence="3" type="ORF">GIL414_LOCUS84557</name>
</gene>
<accession>A0A8S3G8I3</accession>
<comment type="caution">
    <text evidence="2">The sequence shown here is derived from an EMBL/GenBank/DDBJ whole genome shotgun (WGS) entry which is preliminary data.</text>
</comment>
<feature type="non-terminal residue" evidence="2">
    <location>
        <position position="48"/>
    </location>
</feature>
<reference evidence="2" key="1">
    <citation type="submission" date="2021-02" db="EMBL/GenBank/DDBJ databases">
        <authorList>
            <person name="Nowell W R."/>
        </authorList>
    </citation>
    <scope>NUCLEOTIDE SEQUENCE</scope>
</reference>
<feature type="compositionally biased region" description="Polar residues" evidence="1">
    <location>
        <begin position="1"/>
        <end position="17"/>
    </location>
</feature>